<evidence type="ECO:0000313" key="1">
    <source>
        <dbReference type="EMBL" id="SBW09837.1"/>
    </source>
</evidence>
<protein>
    <submittedName>
        <fullName evidence="1">Uncharacterized protein</fullName>
    </submittedName>
</protein>
<sequence>MRGISPIVPGTIQAGETPSGFCQEARIHHAGKTYQIQNHSPLPVIIDLWPGGFARRGVWQRACARYHASREQARDAQGLFSP</sequence>
<accession>A0A212KDX1</accession>
<proteinExistence type="predicted"/>
<dbReference type="EMBL" id="FLUP01000001">
    <property type="protein sequence ID" value="SBW09837.1"/>
    <property type="molecule type" value="Genomic_DNA"/>
</dbReference>
<dbReference type="AlphaFoldDB" id="A0A212KDX1"/>
<name>A0A212KDX1_9BACT</name>
<reference evidence="1" key="1">
    <citation type="submission" date="2016-04" db="EMBL/GenBank/DDBJ databases">
        <authorList>
            <person name="Evans L.H."/>
            <person name="Alamgir A."/>
            <person name="Owens N."/>
            <person name="Weber N.D."/>
            <person name="Virtaneva K."/>
            <person name="Barbian K."/>
            <person name="Babar A."/>
            <person name="Rosenke K."/>
        </authorList>
    </citation>
    <scope>NUCLEOTIDE SEQUENCE</scope>
    <source>
        <strain evidence="1">92-2</strain>
    </source>
</reference>
<organism evidence="1">
    <name type="scientific">uncultured Desulfovibrio sp</name>
    <dbReference type="NCBI Taxonomy" id="167968"/>
    <lineage>
        <taxon>Bacteria</taxon>
        <taxon>Pseudomonadati</taxon>
        <taxon>Thermodesulfobacteriota</taxon>
        <taxon>Desulfovibrionia</taxon>
        <taxon>Desulfovibrionales</taxon>
        <taxon>Desulfovibrionaceae</taxon>
        <taxon>Desulfovibrio</taxon>
        <taxon>environmental samples</taxon>
    </lineage>
</organism>
<gene>
    <name evidence="1" type="ORF">KM92DES2_12797</name>
</gene>